<dbReference type="InterPro" id="IPR039255">
    <property type="entry name" value="YceD_bac"/>
</dbReference>
<dbReference type="Pfam" id="PF02620">
    <property type="entry name" value="YceD"/>
    <property type="match status" value="1"/>
</dbReference>
<comment type="function">
    <text evidence="1">Plays a role in synthesis, processing and/or stability of 23S rRNA.</text>
</comment>
<dbReference type="RefSeq" id="WP_132288697.1">
    <property type="nucleotide sequence ID" value="NZ_SMFU01000007.1"/>
</dbReference>
<sequence length="175" mass="19113">MSYGPLPKRVDPRKFAEREAKIEGVADVSAMPRLNSLLADGSGEIHISLQFALDEQRLRTVSGTASGKVMQTCQRCLEPVGVDVDAEVNLAVVLNEEQAKNLPRYYDPLIVEAEDVELLSLIEDELILSLPLVSYHEDCTIQTSFGEAGEAEPEEESKPNPFSVLAALKGKADKS</sequence>
<comment type="caution">
    <text evidence="6">The sequence shown here is derived from an EMBL/GenBank/DDBJ whole genome shotgun (WGS) entry which is preliminary data.</text>
</comment>
<name>A0A4R1GLD6_9GAMM</name>
<dbReference type="InterPro" id="IPR003772">
    <property type="entry name" value="YceD"/>
</dbReference>
<dbReference type="OrthoDB" id="9786771at2"/>
<dbReference type="AlphaFoldDB" id="A0A4R1GLD6"/>
<keyword evidence="4" id="KW-0690">Ribosome biogenesis</keyword>
<reference evidence="6 7" key="1">
    <citation type="submission" date="2019-03" db="EMBL/GenBank/DDBJ databases">
        <title>Genomic Encyclopedia of Archaeal and Bacterial Type Strains, Phase II (KMG-II): from individual species to whole genera.</title>
        <authorList>
            <person name="Goeker M."/>
        </authorList>
    </citation>
    <scope>NUCLEOTIDE SEQUENCE [LARGE SCALE GENOMIC DNA]</scope>
    <source>
        <strain evidence="6 7">DSM 27697</strain>
    </source>
</reference>
<gene>
    <name evidence="6" type="ORF">CLV83_1136</name>
</gene>
<dbReference type="GO" id="GO:0042254">
    <property type="term" value="P:ribosome biogenesis"/>
    <property type="evidence" value="ECO:0007669"/>
    <property type="project" value="UniProtKB-KW"/>
</dbReference>
<organism evidence="6 7">
    <name type="scientific">Marinobacterium mangrovicola</name>
    <dbReference type="NCBI Taxonomy" id="1476959"/>
    <lineage>
        <taxon>Bacteria</taxon>
        <taxon>Pseudomonadati</taxon>
        <taxon>Pseudomonadota</taxon>
        <taxon>Gammaproteobacteria</taxon>
        <taxon>Oceanospirillales</taxon>
        <taxon>Oceanospirillaceae</taxon>
        <taxon>Marinobacterium</taxon>
    </lineage>
</organism>
<accession>A0A4R1GLD6</accession>
<evidence type="ECO:0000256" key="2">
    <source>
        <dbReference type="ARBA" id="ARBA00010740"/>
    </source>
</evidence>
<evidence type="ECO:0000313" key="6">
    <source>
        <dbReference type="EMBL" id="TCK09038.1"/>
    </source>
</evidence>
<comment type="similarity">
    <text evidence="2">Belongs to the DUF177 domain family.</text>
</comment>
<keyword evidence="7" id="KW-1185">Reference proteome</keyword>
<evidence type="ECO:0000256" key="3">
    <source>
        <dbReference type="ARBA" id="ARBA00015716"/>
    </source>
</evidence>
<dbReference type="PANTHER" id="PTHR38099">
    <property type="entry name" value="LARGE RIBOSOMAL RNA SUBUNIT ACCUMULATION PROTEIN YCED"/>
    <property type="match status" value="1"/>
</dbReference>
<evidence type="ECO:0000256" key="1">
    <source>
        <dbReference type="ARBA" id="ARBA00002868"/>
    </source>
</evidence>
<dbReference type="GO" id="GO:0005829">
    <property type="term" value="C:cytosol"/>
    <property type="evidence" value="ECO:0007669"/>
    <property type="project" value="TreeGrafter"/>
</dbReference>
<evidence type="ECO:0000313" key="7">
    <source>
        <dbReference type="Proteomes" id="UP000294546"/>
    </source>
</evidence>
<dbReference type="EMBL" id="SMFU01000007">
    <property type="protein sequence ID" value="TCK09038.1"/>
    <property type="molecule type" value="Genomic_DNA"/>
</dbReference>
<dbReference type="Proteomes" id="UP000294546">
    <property type="component" value="Unassembled WGS sequence"/>
</dbReference>
<proteinExistence type="inferred from homology"/>
<evidence type="ECO:0000256" key="4">
    <source>
        <dbReference type="ARBA" id="ARBA00022517"/>
    </source>
</evidence>
<protein>
    <recommendedName>
        <fullName evidence="3">Large ribosomal RNA subunit accumulation protein YceD</fullName>
    </recommendedName>
    <alternativeName>
        <fullName evidence="5">23S rRNA accumulation protein YceD</fullName>
    </alternativeName>
</protein>
<dbReference type="PANTHER" id="PTHR38099:SF1">
    <property type="entry name" value="LARGE RIBOSOMAL RNA SUBUNIT ACCUMULATION PROTEIN YCED"/>
    <property type="match status" value="1"/>
</dbReference>
<evidence type="ECO:0000256" key="5">
    <source>
        <dbReference type="ARBA" id="ARBA00031841"/>
    </source>
</evidence>